<dbReference type="Proteomes" id="UP001500466">
    <property type="component" value="Unassembled WGS sequence"/>
</dbReference>
<feature type="transmembrane region" description="Helical" evidence="2">
    <location>
        <begin position="346"/>
        <end position="367"/>
    </location>
</feature>
<accession>A0ABP9GUY1</accession>
<protein>
    <submittedName>
        <fullName evidence="3">DUF2330 domain-containing protein</fullName>
    </submittedName>
</protein>
<keyword evidence="2" id="KW-0812">Transmembrane</keyword>
<sequence>MVGGAVVRRGAVVAVLVMLVQMAALIRPAWACGCGAMVPGNQTSMAVREETSAVRWDGRTEEILMQLTVTGDAANAAWIMPVPTRADLALGDTKLFSRLDTVVAPVDKTRHYFWPRDGDWPFGGDHKKPNGASSAAAPGAAAPPVSVVGSGELGPFQYAQLAATDPAALESWLHTNGFTMPAGLADSLKPYVDQGWEYVAVKLAPAANPGGAGRSVPGKAVPTLGGDLDPLKLTFASDKLVYPMRLSQRAKTAQLLRLFVFAPHRVEPVAGIGGGGSLETLYAGKPDPEQVRWDGGQGPAVFLTAMRNELSRPAAITGDYEFRAAPADERYQRVRYHDELLTIGGVPAWIATVLAVLLVFAAVLIALRRRSNRRRWAAYPPRPVAPPRPAVPPL</sequence>
<keyword evidence="2" id="KW-1133">Transmembrane helix</keyword>
<evidence type="ECO:0000313" key="3">
    <source>
        <dbReference type="EMBL" id="GAA4953140.1"/>
    </source>
</evidence>
<keyword evidence="4" id="KW-1185">Reference proteome</keyword>
<reference evidence="4" key="1">
    <citation type="journal article" date="2019" name="Int. J. Syst. Evol. Microbiol.">
        <title>The Global Catalogue of Microorganisms (GCM) 10K type strain sequencing project: providing services to taxonomists for standard genome sequencing and annotation.</title>
        <authorList>
            <consortium name="The Broad Institute Genomics Platform"/>
            <consortium name="The Broad Institute Genome Sequencing Center for Infectious Disease"/>
            <person name="Wu L."/>
            <person name="Ma J."/>
        </authorList>
    </citation>
    <scope>NUCLEOTIDE SEQUENCE [LARGE SCALE GENOMIC DNA]</scope>
    <source>
        <strain evidence="4">JCM 17986</strain>
    </source>
</reference>
<evidence type="ECO:0000256" key="1">
    <source>
        <dbReference type="SAM" id="MobiDB-lite"/>
    </source>
</evidence>
<feature type="region of interest" description="Disordered" evidence="1">
    <location>
        <begin position="124"/>
        <end position="144"/>
    </location>
</feature>
<dbReference type="Pfam" id="PF10092">
    <property type="entry name" value="DUF2330"/>
    <property type="match status" value="1"/>
</dbReference>
<proteinExistence type="predicted"/>
<feature type="compositionally biased region" description="Low complexity" evidence="1">
    <location>
        <begin position="131"/>
        <end position="144"/>
    </location>
</feature>
<dbReference type="EMBL" id="BAABHS010000004">
    <property type="protein sequence ID" value="GAA4953140.1"/>
    <property type="molecule type" value="Genomic_DNA"/>
</dbReference>
<evidence type="ECO:0000256" key="2">
    <source>
        <dbReference type="SAM" id="Phobius"/>
    </source>
</evidence>
<comment type="caution">
    <text evidence="3">The sequence shown here is derived from an EMBL/GenBank/DDBJ whole genome shotgun (WGS) entry which is preliminary data.</text>
</comment>
<organism evidence="3 4">
    <name type="scientific">Yinghuangia aomiensis</name>
    <dbReference type="NCBI Taxonomy" id="676205"/>
    <lineage>
        <taxon>Bacteria</taxon>
        <taxon>Bacillati</taxon>
        <taxon>Actinomycetota</taxon>
        <taxon>Actinomycetes</taxon>
        <taxon>Kitasatosporales</taxon>
        <taxon>Streptomycetaceae</taxon>
        <taxon>Yinghuangia</taxon>
    </lineage>
</organism>
<evidence type="ECO:0000313" key="4">
    <source>
        <dbReference type="Proteomes" id="UP001500466"/>
    </source>
</evidence>
<name>A0ABP9GUY1_9ACTN</name>
<keyword evidence="2" id="KW-0472">Membrane</keyword>
<dbReference type="InterPro" id="IPR019283">
    <property type="entry name" value="DUF2330"/>
</dbReference>
<gene>
    <name evidence="3" type="ORF">GCM10023205_12910</name>
</gene>